<dbReference type="AlphaFoldDB" id="A0A0B7B6D0"/>
<protein>
    <submittedName>
        <fullName evidence="1">Uncharacterized protein</fullName>
    </submittedName>
</protein>
<proteinExistence type="predicted"/>
<name>A0A0B7B6D0_9EUPU</name>
<accession>A0A0B7B6D0</accession>
<reference evidence="1" key="1">
    <citation type="submission" date="2014-12" db="EMBL/GenBank/DDBJ databases">
        <title>Insight into the proteome of Arion vulgaris.</title>
        <authorList>
            <person name="Aradska J."/>
            <person name="Bulat T."/>
            <person name="Smidak R."/>
            <person name="Sarate P."/>
            <person name="Gangsoo J."/>
            <person name="Sialana F."/>
            <person name="Bilban M."/>
            <person name="Lubec G."/>
        </authorList>
    </citation>
    <scope>NUCLEOTIDE SEQUENCE</scope>
    <source>
        <tissue evidence="1">Skin</tissue>
    </source>
</reference>
<dbReference type="EMBL" id="HACG01041557">
    <property type="protein sequence ID" value="CEK88422.1"/>
    <property type="molecule type" value="Transcribed_RNA"/>
</dbReference>
<gene>
    <name evidence="1" type="primary">ORF165226</name>
</gene>
<organism evidence="1">
    <name type="scientific">Arion vulgaris</name>
    <dbReference type="NCBI Taxonomy" id="1028688"/>
    <lineage>
        <taxon>Eukaryota</taxon>
        <taxon>Metazoa</taxon>
        <taxon>Spiralia</taxon>
        <taxon>Lophotrochozoa</taxon>
        <taxon>Mollusca</taxon>
        <taxon>Gastropoda</taxon>
        <taxon>Heterobranchia</taxon>
        <taxon>Euthyneura</taxon>
        <taxon>Panpulmonata</taxon>
        <taxon>Eupulmonata</taxon>
        <taxon>Stylommatophora</taxon>
        <taxon>Helicina</taxon>
        <taxon>Arionoidea</taxon>
        <taxon>Arionidae</taxon>
        <taxon>Arion</taxon>
    </lineage>
</organism>
<sequence>MISIQYSETFPVITHLNGTDHLAAYDIQVNASQSCSDDDQSQFALENRLISLYGIL</sequence>
<evidence type="ECO:0000313" key="1">
    <source>
        <dbReference type="EMBL" id="CEK88422.1"/>
    </source>
</evidence>